<dbReference type="Pfam" id="PF04343">
    <property type="entry name" value="DUF488"/>
    <property type="match status" value="1"/>
</dbReference>
<name>A0A8J3IEL7_9CHLR</name>
<evidence type="ECO:0000313" key="2">
    <source>
        <dbReference type="Proteomes" id="UP000612362"/>
    </source>
</evidence>
<dbReference type="RefSeq" id="WP_220199910.1">
    <property type="nucleotide sequence ID" value="NZ_BNJF01000010.1"/>
</dbReference>
<protein>
    <recommendedName>
        <fullName evidence="3">DUF488 domain-containing protein</fullName>
    </recommendedName>
</protein>
<evidence type="ECO:0000313" key="1">
    <source>
        <dbReference type="EMBL" id="GHO50958.1"/>
    </source>
</evidence>
<dbReference type="EMBL" id="BNJF01000010">
    <property type="protein sequence ID" value="GHO50958.1"/>
    <property type="molecule type" value="Genomic_DNA"/>
</dbReference>
<dbReference type="AlphaFoldDB" id="A0A8J3IEL7"/>
<sequence length="195" mass="22472">MAEHEEFGSLTTAGYSNKGCEEFLQQALRVNRRAMIVDTRNSPTRQWSSFWMRRGLGERYHERYVWRGDLLGNINHARRHLPIQLKDEQRGLAWIVRQGQTLILLCGCADVARCHRKVIYDKVCARLPGLVSEYRPGSRVSTPYGLGLIDPDIPLEVSQARNRYAVIHDTWTPHRYLPPSAIETYEDPELLALLS</sequence>
<proteinExistence type="predicted"/>
<dbReference type="Proteomes" id="UP000612362">
    <property type="component" value="Unassembled WGS sequence"/>
</dbReference>
<organism evidence="1 2">
    <name type="scientific">Ktedonospora formicarum</name>
    <dbReference type="NCBI Taxonomy" id="2778364"/>
    <lineage>
        <taxon>Bacteria</taxon>
        <taxon>Bacillati</taxon>
        <taxon>Chloroflexota</taxon>
        <taxon>Ktedonobacteria</taxon>
        <taxon>Ktedonobacterales</taxon>
        <taxon>Ktedonobacteraceae</taxon>
        <taxon>Ktedonospora</taxon>
    </lineage>
</organism>
<dbReference type="InterPro" id="IPR007438">
    <property type="entry name" value="DUF488"/>
</dbReference>
<reference evidence="1" key="1">
    <citation type="submission" date="2020-10" db="EMBL/GenBank/DDBJ databases">
        <title>Taxonomic study of unclassified bacteria belonging to the class Ktedonobacteria.</title>
        <authorList>
            <person name="Yabe S."/>
            <person name="Wang C.M."/>
            <person name="Zheng Y."/>
            <person name="Sakai Y."/>
            <person name="Cavaletti L."/>
            <person name="Monciardini P."/>
            <person name="Donadio S."/>
        </authorList>
    </citation>
    <scope>NUCLEOTIDE SEQUENCE</scope>
    <source>
        <strain evidence="1">SOSP1-1</strain>
    </source>
</reference>
<evidence type="ECO:0008006" key="3">
    <source>
        <dbReference type="Google" id="ProtNLM"/>
    </source>
</evidence>
<gene>
    <name evidence="1" type="ORF">KSX_91210</name>
</gene>
<keyword evidence="2" id="KW-1185">Reference proteome</keyword>
<comment type="caution">
    <text evidence="1">The sequence shown here is derived from an EMBL/GenBank/DDBJ whole genome shotgun (WGS) entry which is preliminary data.</text>
</comment>
<accession>A0A8J3IEL7</accession>